<dbReference type="AlphaFoldDB" id="A0A4Z0Q018"/>
<accession>A0A4Z0Q018</accession>
<evidence type="ECO:0000313" key="2">
    <source>
        <dbReference type="EMBL" id="TGE23045.1"/>
    </source>
</evidence>
<organism evidence="2 3">
    <name type="scientific">Hymenobacter metallicola</name>
    <dbReference type="NCBI Taxonomy" id="2563114"/>
    <lineage>
        <taxon>Bacteria</taxon>
        <taxon>Pseudomonadati</taxon>
        <taxon>Bacteroidota</taxon>
        <taxon>Cytophagia</taxon>
        <taxon>Cytophagales</taxon>
        <taxon>Hymenobacteraceae</taxon>
        <taxon>Hymenobacter</taxon>
    </lineage>
</organism>
<protein>
    <submittedName>
        <fullName evidence="2">Cupin domain-containing protein</fullName>
    </submittedName>
</protein>
<gene>
    <name evidence="2" type="ORF">E5K02_22080</name>
</gene>
<name>A0A4Z0Q018_9BACT</name>
<sequence>MDANISLLQAQAQISQEGNPPFTVLLRHGSMRTEYFAPSEVDTQTPHPQDEVYVVISGEAVLNRNGEMVQCHAHDLIFVPAGLPHFFEVFSADFATWAILYGPIGGEEA</sequence>
<dbReference type="Pfam" id="PF07883">
    <property type="entry name" value="Cupin_2"/>
    <property type="match status" value="1"/>
</dbReference>
<dbReference type="Proteomes" id="UP000298471">
    <property type="component" value="Unassembled WGS sequence"/>
</dbReference>
<dbReference type="RefSeq" id="WP_135398031.1">
    <property type="nucleotide sequence ID" value="NZ_SRMB01000005.1"/>
</dbReference>
<comment type="caution">
    <text evidence="2">The sequence shown here is derived from an EMBL/GenBank/DDBJ whole genome shotgun (WGS) entry which is preliminary data.</text>
</comment>
<evidence type="ECO:0000259" key="1">
    <source>
        <dbReference type="Pfam" id="PF07883"/>
    </source>
</evidence>
<feature type="domain" description="Cupin type-2" evidence="1">
    <location>
        <begin position="36"/>
        <end position="88"/>
    </location>
</feature>
<dbReference type="SUPFAM" id="SSF51182">
    <property type="entry name" value="RmlC-like cupins"/>
    <property type="match status" value="1"/>
</dbReference>
<proteinExistence type="predicted"/>
<dbReference type="EMBL" id="SRMB01000005">
    <property type="protein sequence ID" value="TGE23045.1"/>
    <property type="molecule type" value="Genomic_DNA"/>
</dbReference>
<evidence type="ECO:0000313" key="3">
    <source>
        <dbReference type="Proteomes" id="UP000298471"/>
    </source>
</evidence>
<dbReference type="Gene3D" id="2.60.120.10">
    <property type="entry name" value="Jelly Rolls"/>
    <property type="match status" value="1"/>
</dbReference>
<keyword evidence="3" id="KW-1185">Reference proteome</keyword>
<dbReference type="InterPro" id="IPR014710">
    <property type="entry name" value="RmlC-like_jellyroll"/>
</dbReference>
<dbReference type="InterPro" id="IPR013096">
    <property type="entry name" value="Cupin_2"/>
</dbReference>
<reference evidence="2 3" key="1">
    <citation type="submission" date="2019-04" db="EMBL/GenBank/DDBJ databases">
        <authorList>
            <person name="Feng G."/>
            <person name="Zhang J."/>
            <person name="Zhu H."/>
        </authorList>
    </citation>
    <scope>NUCLEOTIDE SEQUENCE [LARGE SCALE GENOMIC DNA]</scope>
    <source>
        <strain evidence="2 3">9PBR-1</strain>
    </source>
</reference>
<dbReference type="InterPro" id="IPR011051">
    <property type="entry name" value="RmlC_Cupin_sf"/>
</dbReference>
<dbReference type="OrthoDB" id="2620172at2"/>